<feature type="compositionally biased region" description="Polar residues" evidence="1">
    <location>
        <begin position="13"/>
        <end position="42"/>
    </location>
</feature>
<keyword evidence="3" id="KW-1185">Reference proteome</keyword>
<feature type="region of interest" description="Disordered" evidence="1">
    <location>
        <begin position="1"/>
        <end position="42"/>
    </location>
</feature>
<proteinExistence type="predicted"/>
<dbReference type="EMBL" id="JABWDY010011665">
    <property type="protein sequence ID" value="KAF5199631.1"/>
    <property type="molecule type" value="Genomic_DNA"/>
</dbReference>
<protein>
    <submittedName>
        <fullName evidence="2">Uncharacterized protein</fullName>
    </submittedName>
</protein>
<reference evidence="2 3" key="1">
    <citation type="submission" date="2020-06" db="EMBL/GenBank/DDBJ databases">
        <title>Transcriptomic and genomic resources for Thalictrum thalictroides and T. hernandezii: Facilitating candidate gene discovery in an emerging model plant lineage.</title>
        <authorList>
            <person name="Arias T."/>
            <person name="Riano-Pachon D.M."/>
            <person name="Di Stilio V.S."/>
        </authorList>
    </citation>
    <scope>NUCLEOTIDE SEQUENCE [LARGE SCALE GENOMIC DNA]</scope>
    <source>
        <strain evidence="3">cv. WT478/WT964</strain>
        <tissue evidence="2">Leaves</tissue>
    </source>
</reference>
<dbReference type="OrthoDB" id="1888023at2759"/>
<name>A0A7J6WQI6_THATH</name>
<dbReference type="Proteomes" id="UP000554482">
    <property type="component" value="Unassembled WGS sequence"/>
</dbReference>
<evidence type="ECO:0000256" key="1">
    <source>
        <dbReference type="SAM" id="MobiDB-lite"/>
    </source>
</evidence>
<dbReference type="AlphaFoldDB" id="A0A7J6WQI6"/>
<gene>
    <name evidence="2" type="ORF">FRX31_010782</name>
</gene>
<sequence length="186" mass="20851">MAFKKSQPCASLPTLSPTGVAQPNASHSNASQEPEPSLSQPTALEDHELQPKENLLVLISGEGEAIGPNAANFSSRAGHYIKAKIPVFYLDWKTVKQTFKDVVRNKLMNCAQLVWSDFVIREDDPTFKAMCKQNSVNRLKNPSKHCLGRQSYARKLYLLDEANPEIRHTNTLMGLCWRVSKNNINK</sequence>
<evidence type="ECO:0000313" key="2">
    <source>
        <dbReference type="EMBL" id="KAF5199631.1"/>
    </source>
</evidence>
<organism evidence="2 3">
    <name type="scientific">Thalictrum thalictroides</name>
    <name type="common">Rue-anemone</name>
    <name type="synonym">Anemone thalictroides</name>
    <dbReference type="NCBI Taxonomy" id="46969"/>
    <lineage>
        <taxon>Eukaryota</taxon>
        <taxon>Viridiplantae</taxon>
        <taxon>Streptophyta</taxon>
        <taxon>Embryophyta</taxon>
        <taxon>Tracheophyta</taxon>
        <taxon>Spermatophyta</taxon>
        <taxon>Magnoliopsida</taxon>
        <taxon>Ranunculales</taxon>
        <taxon>Ranunculaceae</taxon>
        <taxon>Thalictroideae</taxon>
        <taxon>Thalictrum</taxon>
    </lineage>
</organism>
<evidence type="ECO:0000313" key="3">
    <source>
        <dbReference type="Proteomes" id="UP000554482"/>
    </source>
</evidence>
<accession>A0A7J6WQI6</accession>
<comment type="caution">
    <text evidence="2">The sequence shown here is derived from an EMBL/GenBank/DDBJ whole genome shotgun (WGS) entry which is preliminary data.</text>
</comment>